<evidence type="ECO:0000256" key="2">
    <source>
        <dbReference type="ARBA" id="ARBA00022679"/>
    </source>
</evidence>
<accession>A0ABT1AB48</accession>
<feature type="transmembrane region" description="Helical" evidence="3">
    <location>
        <begin position="339"/>
        <end position="361"/>
    </location>
</feature>
<keyword evidence="3" id="KW-0812">Transmembrane</keyword>
<evidence type="ECO:0000313" key="5">
    <source>
        <dbReference type="EMBL" id="MCO1660267.1"/>
    </source>
</evidence>
<name>A0ABT1AB48_9PSEU</name>
<organism evidence="5 6">
    <name type="scientific">Pseudonocardia humida</name>
    <dbReference type="NCBI Taxonomy" id="2800819"/>
    <lineage>
        <taxon>Bacteria</taxon>
        <taxon>Bacillati</taxon>
        <taxon>Actinomycetota</taxon>
        <taxon>Actinomycetes</taxon>
        <taxon>Pseudonocardiales</taxon>
        <taxon>Pseudonocardiaceae</taxon>
        <taxon>Pseudonocardia</taxon>
    </lineage>
</organism>
<dbReference type="InterPro" id="IPR050194">
    <property type="entry name" value="Glycosyltransferase_grp1"/>
</dbReference>
<sequence length="851" mass="88142">MTAAATATALSPQVGDPLDPVAGVARSGVMLSASAGLVGVLSYACTLLMAHLLPTAQYTQYAAAQMIVGIVGIVAHALVPLPLADLVRRHARRTAGRRDAMSFAVLVSLGVGLVAAVVSGAIVAAFADTDVALATAFASLVLFAVAPAQGWLQGELRFARYAVVSVLEVVARVVFSVAVVLAGAGPAGALIGFAVGGLVLVTGPVVMLRDLSWRPVVLLERGRWSETGDIALVQLVVSVLVGADVVLVALLGSGTASEAGFQALATLAKGPVYVAAGTVLVVFPVLRGQGVAAAEVLRSSLASFRALALVAAVLLATVPAPLVLLVLPAEYAASLGLAPWLAAAGLGYGAVTVLATVLLAVRRYRRTRAALAVAAVALPAGLVAGWALDGVHGLAVGAAIGALVATLGMAAIAAPVLPGGTGWATLRDVLAALVLLGTAWPARSVPVLWLGVAVAAGLLVLRAARSGPDDAGSEQTTGRHSRRSLRILHLGFEDPRMPGAGGGSRRTHEINRRLVARGHEVTVLTTRFPGHRDRVQDGVRYVHIGLGAGRNRITRTAGYVLAAVRECRTRPADVVVEDFFAPVSSAAAPLWSGRPTVGVVQWLNAHEKARQYRVPFHLVERFGVRRHVRMVAVSHHVGVALQALNPTAAIEVIGNGIPSGAVLTRRAPGPDVLFVGRLEIAQKGLDLLLRAWELASTRIGGDLVLAGSGPDEARLRDMVERAGLADRVRFVGWVGEDEALELMGGARLVAMPSRFETFGMVAVEAMATGTPVVAFDIDALREVLPAGFTRRVPAFDVEAFAAELVSAYHDDEWIAAAAPLARRFAAGFDWDVLAARQEAVYAEAAGTGAAR</sequence>
<feature type="transmembrane region" description="Helical" evidence="3">
    <location>
        <begin position="272"/>
        <end position="294"/>
    </location>
</feature>
<dbReference type="Gene3D" id="3.40.50.2000">
    <property type="entry name" value="Glycogen Phosphorylase B"/>
    <property type="match status" value="2"/>
</dbReference>
<keyword evidence="3" id="KW-1133">Transmembrane helix</keyword>
<feature type="transmembrane region" description="Helical" evidence="3">
    <location>
        <begin position="306"/>
        <end position="327"/>
    </location>
</feature>
<dbReference type="EC" id="2.4.-.-" evidence="5"/>
<evidence type="ECO:0000259" key="4">
    <source>
        <dbReference type="Pfam" id="PF13439"/>
    </source>
</evidence>
<feature type="transmembrane region" description="Helical" evidence="3">
    <location>
        <begin position="103"/>
        <end position="126"/>
    </location>
</feature>
<dbReference type="PANTHER" id="PTHR45947">
    <property type="entry name" value="SULFOQUINOVOSYL TRANSFERASE SQD2"/>
    <property type="match status" value="1"/>
</dbReference>
<dbReference type="GO" id="GO:0016757">
    <property type="term" value="F:glycosyltransferase activity"/>
    <property type="evidence" value="ECO:0007669"/>
    <property type="project" value="UniProtKB-KW"/>
</dbReference>
<reference evidence="5" key="1">
    <citation type="submission" date="2021-04" db="EMBL/GenBank/DDBJ databases">
        <title>Pseudonocardia sp. nov., isolated from sandy soil of mangrove forest.</title>
        <authorList>
            <person name="Zan Z."/>
            <person name="Huang R."/>
            <person name="Liu W."/>
        </authorList>
    </citation>
    <scope>NUCLEOTIDE SEQUENCE</scope>
    <source>
        <strain evidence="5">S2-4</strain>
    </source>
</reference>
<dbReference type="RefSeq" id="WP_252445687.1">
    <property type="nucleotide sequence ID" value="NZ_JAGSOV010000079.1"/>
</dbReference>
<feature type="transmembrane region" description="Helical" evidence="3">
    <location>
        <begin position="394"/>
        <end position="417"/>
    </location>
</feature>
<keyword evidence="3" id="KW-0472">Membrane</keyword>
<feature type="domain" description="Glycosyltransferase subfamily 4-like N-terminal" evidence="4">
    <location>
        <begin position="501"/>
        <end position="657"/>
    </location>
</feature>
<feature type="transmembrane region" description="Helical" evidence="3">
    <location>
        <begin position="424"/>
        <end position="441"/>
    </location>
</feature>
<proteinExistence type="predicted"/>
<evidence type="ECO:0000256" key="3">
    <source>
        <dbReference type="SAM" id="Phobius"/>
    </source>
</evidence>
<feature type="transmembrane region" description="Helical" evidence="3">
    <location>
        <begin position="187"/>
        <end position="209"/>
    </location>
</feature>
<feature type="transmembrane region" description="Helical" evidence="3">
    <location>
        <begin position="132"/>
        <end position="152"/>
    </location>
</feature>
<dbReference type="EMBL" id="JAGSOV010000079">
    <property type="protein sequence ID" value="MCO1660267.1"/>
    <property type="molecule type" value="Genomic_DNA"/>
</dbReference>
<dbReference type="Proteomes" id="UP001165283">
    <property type="component" value="Unassembled WGS sequence"/>
</dbReference>
<protein>
    <submittedName>
        <fullName evidence="5">Glycosyltransferase</fullName>
        <ecNumber evidence="5">2.4.-.-</ecNumber>
    </submittedName>
</protein>
<dbReference type="Pfam" id="PF13439">
    <property type="entry name" value="Glyco_transf_4"/>
    <property type="match status" value="1"/>
</dbReference>
<gene>
    <name evidence="5" type="ORF">KDL28_34925</name>
</gene>
<keyword evidence="1 5" id="KW-0328">Glycosyltransferase</keyword>
<comment type="caution">
    <text evidence="5">The sequence shown here is derived from an EMBL/GenBank/DDBJ whole genome shotgun (WGS) entry which is preliminary data.</text>
</comment>
<keyword evidence="6" id="KW-1185">Reference proteome</keyword>
<evidence type="ECO:0000313" key="6">
    <source>
        <dbReference type="Proteomes" id="UP001165283"/>
    </source>
</evidence>
<dbReference type="Pfam" id="PF13692">
    <property type="entry name" value="Glyco_trans_1_4"/>
    <property type="match status" value="1"/>
</dbReference>
<feature type="transmembrane region" description="Helical" evidence="3">
    <location>
        <begin position="159"/>
        <end position="181"/>
    </location>
</feature>
<keyword evidence="2 5" id="KW-0808">Transferase</keyword>
<feature type="transmembrane region" description="Helical" evidence="3">
    <location>
        <begin position="230"/>
        <end position="252"/>
    </location>
</feature>
<dbReference type="CDD" id="cd03801">
    <property type="entry name" value="GT4_PimA-like"/>
    <property type="match status" value="1"/>
</dbReference>
<feature type="transmembrane region" description="Helical" evidence="3">
    <location>
        <begin position="368"/>
        <end position="388"/>
    </location>
</feature>
<feature type="transmembrane region" description="Helical" evidence="3">
    <location>
        <begin position="29"/>
        <end position="50"/>
    </location>
</feature>
<dbReference type="SUPFAM" id="SSF53756">
    <property type="entry name" value="UDP-Glycosyltransferase/glycogen phosphorylase"/>
    <property type="match status" value="1"/>
</dbReference>
<dbReference type="PANTHER" id="PTHR45947:SF3">
    <property type="entry name" value="SULFOQUINOVOSYL TRANSFERASE SQD2"/>
    <property type="match status" value="1"/>
</dbReference>
<evidence type="ECO:0000256" key="1">
    <source>
        <dbReference type="ARBA" id="ARBA00022676"/>
    </source>
</evidence>
<dbReference type="InterPro" id="IPR028098">
    <property type="entry name" value="Glyco_trans_4-like_N"/>
</dbReference>
<feature type="transmembrane region" description="Helical" evidence="3">
    <location>
        <begin position="62"/>
        <end position="83"/>
    </location>
</feature>